<dbReference type="PROSITE" id="PS51934">
    <property type="entry name" value="LRAT"/>
    <property type="match status" value="1"/>
</dbReference>
<proteinExistence type="predicted"/>
<organism evidence="2 3">
    <name type="scientific">Perilla frutescens var. hirtella</name>
    <name type="common">Perilla citriodora</name>
    <name type="synonym">Perilla setoyensis</name>
    <dbReference type="NCBI Taxonomy" id="608512"/>
    <lineage>
        <taxon>Eukaryota</taxon>
        <taxon>Viridiplantae</taxon>
        <taxon>Streptophyta</taxon>
        <taxon>Embryophyta</taxon>
        <taxon>Tracheophyta</taxon>
        <taxon>Spermatophyta</taxon>
        <taxon>Magnoliopsida</taxon>
        <taxon>eudicotyledons</taxon>
        <taxon>Gunneridae</taxon>
        <taxon>Pentapetalae</taxon>
        <taxon>asterids</taxon>
        <taxon>lamiids</taxon>
        <taxon>Lamiales</taxon>
        <taxon>Lamiaceae</taxon>
        <taxon>Nepetoideae</taxon>
        <taxon>Elsholtzieae</taxon>
        <taxon>Perilla</taxon>
    </lineage>
</organism>
<dbReference type="EMBL" id="SDAM02000133">
    <property type="protein sequence ID" value="KAH6827955.1"/>
    <property type="molecule type" value="Genomic_DNA"/>
</dbReference>
<dbReference type="AlphaFoldDB" id="A0AAD4J7E1"/>
<evidence type="ECO:0000313" key="3">
    <source>
        <dbReference type="Proteomes" id="UP001190926"/>
    </source>
</evidence>
<feature type="domain" description="LRAT" evidence="1">
    <location>
        <begin position="10"/>
        <end position="159"/>
    </location>
</feature>
<keyword evidence="3" id="KW-1185">Reference proteome</keyword>
<dbReference type="Proteomes" id="UP001190926">
    <property type="component" value="Unassembled WGS sequence"/>
</dbReference>
<dbReference type="Gene3D" id="3.90.1720.10">
    <property type="entry name" value="endopeptidase domain like (from Nostoc punctiforme)"/>
    <property type="match status" value="2"/>
</dbReference>
<comment type="caution">
    <text evidence="2">The sequence shown here is derived from an EMBL/GenBank/DDBJ whole genome shotgun (WGS) entry which is preliminary data.</text>
</comment>
<reference evidence="2 3" key="1">
    <citation type="journal article" date="2021" name="Nat. Commun.">
        <title>Incipient diploidization of the medicinal plant Perilla within 10,000 years.</title>
        <authorList>
            <person name="Zhang Y."/>
            <person name="Shen Q."/>
            <person name="Leng L."/>
            <person name="Zhang D."/>
            <person name="Chen S."/>
            <person name="Shi Y."/>
            <person name="Ning Z."/>
            <person name="Chen S."/>
        </authorList>
    </citation>
    <scope>NUCLEOTIDE SEQUENCE [LARGE SCALE GENOMIC DNA]</scope>
    <source>
        <strain evidence="3">cv. PC099</strain>
    </source>
</reference>
<evidence type="ECO:0000259" key="1">
    <source>
        <dbReference type="PROSITE" id="PS51934"/>
    </source>
</evidence>
<dbReference type="Pfam" id="PF04970">
    <property type="entry name" value="LRAT"/>
    <property type="match status" value="2"/>
</dbReference>
<evidence type="ECO:0000313" key="2">
    <source>
        <dbReference type="EMBL" id="KAH6827955.1"/>
    </source>
</evidence>
<gene>
    <name evidence="2" type="ORF">C2S53_014774</name>
</gene>
<dbReference type="PANTHER" id="PTHR46137:SF7">
    <property type="entry name" value="LRAT DOMAIN-CONTAINING PROTEIN"/>
    <property type="match status" value="1"/>
</dbReference>
<dbReference type="PANTHER" id="PTHR46137">
    <property type="entry name" value="OS05G0310600 PROTEIN"/>
    <property type="match status" value="1"/>
</dbReference>
<sequence length="538" mass="57974">MNDCSKSLDELSRINNQIDGFGIYIGGEKVVHFTQAQNLNAENSSFTSFSSSVPNATAACLNFPDCGCREHRSGVIMSCLNCFLGNGSLSRFEYGVSRVAFAAKIRSGTCTTAKSDPPEDVINRTMHLLENGFGNYELYTKNCEDFALYCKTGLICGRKDSGGSGQVASIIGVPVSAILTLPLRIFVSNPVVLGAATAVNYTLSRYATDVGVRSDVVKVEVEDLAASHGNLLSAEEDAWKLNTVTEVEDFATSHANLLSAEEDAWQLNSVTEVEDVTASHGNLLSAEEDACKLNAVTEVEDFATWHGHLLSAEEDVWQLNSVREVVDLATSHGSLLSAEEDAWQLNSLREVVDLATSHGSLLSADEDEWKLNGVTEVEDLAASHVNLLSAKEDAWQLNIVREVEDLAVSRGNLLSGEEDAWQLNSVREVEDIAASHGNSLSAEEDARKLNSVTEVEVSVVAFVAKIRSGTCTTAKSDLAEDVIHRAMHLLQNGFGNDELELYTKNCEDFALYCKTGLNCCQKDSGGGGQAALHGNSKA</sequence>
<protein>
    <submittedName>
        <fullName evidence="2">NC domain-containing protein-like protein</fullName>
    </submittedName>
</protein>
<accession>A0AAD4J7E1</accession>
<name>A0AAD4J7E1_PERFH</name>
<dbReference type="InterPro" id="IPR007053">
    <property type="entry name" value="LRAT_dom"/>
</dbReference>